<dbReference type="InterPro" id="IPR001660">
    <property type="entry name" value="SAM"/>
</dbReference>
<dbReference type="CDD" id="cd09487">
    <property type="entry name" value="SAM_superfamily"/>
    <property type="match status" value="1"/>
</dbReference>
<dbReference type="Gene3D" id="1.10.150.50">
    <property type="entry name" value="Transcription Factor, Ets-1"/>
    <property type="match status" value="1"/>
</dbReference>
<dbReference type="InterPro" id="IPR013761">
    <property type="entry name" value="SAM/pointed_sf"/>
</dbReference>
<evidence type="ECO:0000259" key="1">
    <source>
        <dbReference type="Pfam" id="PF00536"/>
    </source>
</evidence>
<dbReference type="Proteomes" id="UP001634394">
    <property type="component" value="Unassembled WGS sequence"/>
</dbReference>
<protein>
    <recommendedName>
        <fullName evidence="1">SAM domain-containing protein</fullName>
    </recommendedName>
</protein>
<dbReference type="SUPFAM" id="SSF47769">
    <property type="entry name" value="SAM/Pointed domain"/>
    <property type="match status" value="1"/>
</dbReference>
<dbReference type="EMBL" id="JBJQND010000001">
    <property type="protein sequence ID" value="KAL3891481.1"/>
    <property type="molecule type" value="Genomic_DNA"/>
</dbReference>
<comment type="caution">
    <text evidence="2">The sequence shown here is derived from an EMBL/GenBank/DDBJ whole genome shotgun (WGS) entry which is preliminary data.</text>
</comment>
<name>A0ABD3Y0X1_SINWO</name>
<keyword evidence="3" id="KW-1185">Reference proteome</keyword>
<dbReference type="AlphaFoldDB" id="A0ABD3Y0X1"/>
<dbReference type="InterPro" id="IPR052281">
    <property type="entry name" value="GAREM"/>
</dbReference>
<dbReference type="PANTHER" id="PTHR14454:SF11">
    <property type="entry name" value="SERRANO, ISOFORM F"/>
    <property type="match status" value="1"/>
</dbReference>
<proteinExistence type="predicted"/>
<sequence length="370" mass="42637">MEFITHSTRYEISQFYQQFGKDLPKLVMVTDGYFGETKDTTFTAGQIIRFHTYSQQRRIKAVAKETDSSLEAEYSIPLDHSNPMIICDENRLGNEARDPLLLSDIIENHKLPLQVQLDERDKCEDATSAGIVMVTLRKEYDEIFLLGNTLEDGCLNMRIVSVPLNSKGMTVALVIGTHGHTDEEWSKYCMELNETVVSCISFNHRYGPSGIRLYNTKSTLRKQQPLRKFRKRISSLFLSRGSMSLPEADTTLSYRPSTTEDDGLGGETNARLNKYPTLSLTRRTVSCYNRIDDSQIHLMYRRETIITVTDVSNLLKKLKLERYVIMFEQNGIDGQGLFTLNEHILQEKYNFRRVDVLKLMFFIRTGHIPQ</sequence>
<evidence type="ECO:0000313" key="3">
    <source>
        <dbReference type="Proteomes" id="UP001634394"/>
    </source>
</evidence>
<dbReference type="Pfam" id="PF00536">
    <property type="entry name" value="SAM_1"/>
    <property type="match status" value="1"/>
</dbReference>
<gene>
    <name evidence="2" type="ORF">ACJMK2_003743</name>
</gene>
<evidence type="ECO:0000313" key="2">
    <source>
        <dbReference type="EMBL" id="KAL3891481.1"/>
    </source>
</evidence>
<reference evidence="2 3" key="1">
    <citation type="submission" date="2024-11" db="EMBL/GenBank/DDBJ databases">
        <title>Chromosome-level genome assembly of the freshwater bivalve Anodonta woodiana.</title>
        <authorList>
            <person name="Chen X."/>
        </authorList>
    </citation>
    <scope>NUCLEOTIDE SEQUENCE [LARGE SCALE GENOMIC DNA]</scope>
    <source>
        <strain evidence="2">MN2024</strain>
        <tissue evidence="2">Gills</tissue>
    </source>
</reference>
<accession>A0ABD3Y0X1</accession>
<feature type="domain" description="SAM" evidence="1">
    <location>
        <begin position="307"/>
        <end position="353"/>
    </location>
</feature>
<organism evidence="2 3">
    <name type="scientific">Sinanodonta woodiana</name>
    <name type="common">Chinese pond mussel</name>
    <name type="synonym">Anodonta woodiana</name>
    <dbReference type="NCBI Taxonomy" id="1069815"/>
    <lineage>
        <taxon>Eukaryota</taxon>
        <taxon>Metazoa</taxon>
        <taxon>Spiralia</taxon>
        <taxon>Lophotrochozoa</taxon>
        <taxon>Mollusca</taxon>
        <taxon>Bivalvia</taxon>
        <taxon>Autobranchia</taxon>
        <taxon>Heteroconchia</taxon>
        <taxon>Palaeoheterodonta</taxon>
        <taxon>Unionida</taxon>
        <taxon>Unionoidea</taxon>
        <taxon>Unionidae</taxon>
        <taxon>Unioninae</taxon>
        <taxon>Sinanodonta</taxon>
    </lineage>
</organism>
<dbReference type="PANTHER" id="PTHR14454">
    <property type="entry name" value="GRB2-ASSOCIATED AND REGULATOR OF MAPK PROTEIN FAMILY MEMBER"/>
    <property type="match status" value="1"/>
</dbReference>